<reference evidence="8" key="5">
    <citation type="submission" date="2025-05" db="UniProtKB">
        <authorList>
            <consortium name="Ensembl"/>
        </authorList>
    </citation>
    <scope>IDENTIFICATION</scope>
</reference>
<dbReference type="GeneTree" id="ENSGT00470000042300"/>
<keyword evidence="5" id="KW-0812">Transmembrane</keyword>
<name>A0A671DVP0_RHIFE</name>
<accession>A0A671DVP0</accession>
<reference evidence="8 9" key="2">
    <citation type="journal article" date="2018" name="Annu Rev Anim Biosci">
        <title>Bat Biology, Genomes, and the Bat1K Project: To Generate Chromosome-Level Genomes for All Living Bat Species.</title>
        <authorList>
            <person name="Teeling E.C."/>
            <person name="Vernes S.C."/>
            <person name="Davalos L.M."/>
            <person name="Ray D.A."/>
            <person name="Gilbert M.T.P."/>
            <person name="Myers E."/>
        </authorList>
    </citation>
    <scope>NUCLEOTIDE SEQUENCE</scope>
</reference>
<dbReference type="CTD" id="340205"/>
<dbReference type="GO" id="GO:0030168">
    <property type="term" value="P:platelet activation"/>
    <property type="evidence" value="ECO:0007669"/>
    <property type="project" value="Ensembl"/>
</dbReference>
<dbReference type="Gene3D" id="2.60.40.10">
    <property type="entry name" value="Immunoglobulins"/>
    <property type="match status" value="1"/>
</dbReference>
<dbReference type="EMBL" id="JACAGC010000005">
    <property type="protein sequence ID" value="KAF6365542.1"/>
    <property type="molecule type" value="Genomic_DNA"/>
</dbReference>
<protein>
    <submittedName>
        <fullName evidence="7 8">Triggering receptor expressed on myeloid cells like 1</fullName>
    </submittedName>
</protein>
<dbReference type="PANTHER" id="PTHR16423:SF6">
    <property type="entry name" value="TRIGGERING RECEPTOR EXPRESSED ON MYELOID CELLS 2-RELATED"/>
    <property type="match status" value="1"/>
</dbReference>
<dbReference type="Proteomes" id="UP000585614">
    <property type="component" value="Unassembled WGS sequence"/>
</dbReference>
<keyword evidence="5" id="KW-0472">Membrane</keyword>
<sequence length="315" mass="32806">MGPNLFLPLLLGLAGQGSAGSFPEVLQAQVGGSIRVQCLYRLQDIRARKVWCRFMPDGCQPLVSSAVDRRAPGHSRAFLTDLGSGLLQVEMIALREDDAGEYGCVVEGPTGPQTLHRIALDILPAAPGLKEEDETYNIGSLADSSSSDPAGSASPLEPSKDDKSIPLIWGTVVLLGLLVAAVVLFAVMAKRKANRRGVCGRSQSSGISHMVPSSALHTTSDSGPAADVPLGVPYVRLDSPPSFDNTTYSSLPEPPSGKTPPPAPSSLPPLPSKVLISSNPVTYATVIFPGGDKGGRASREPALDAANSQTLPLPS</sequence>
<feature type="compositionally biased region" description="Pro residues" evidence="4">
    <location>
        <begin position="252"/>
        <end position="271"/>
    </location>
</feature>
<evidence type="ECO:0000313" key="9">
    <source>
        <dbReference type="Proteomes" id="UP000472240"/>
    </source>
</evidence>
<dbReference type="GO" id="GO:0016607">
    <property type="term" value="C:nuclear speck"/>
    <property type="evidence" value="ECO:0007669"/>
    <property type="project" value="Ensembl"/>
</dbReference>
<dbReference type="GO" id="GO:0038023">
    <property type="term" value="F:signaling receptor activity"/>
    <property type="evidence" value="ECO:0007669"/>
    <property type="project" value="TreeGrafter"/>
</dbReference>
<feature type="compositionally biased region" description="Low complexity" evidence="4">
    <location>
        <begin position="139"/>
        <end position="156"/>
    </location>
</feature>
<reference evidence="8 9" key="3">
    <citation type="submission" date="2018-12" db="EMBL/GenBank/DDBJ databases">
        <title>G10K-VGP greater horseshoe bat female genome, primary haplotype.</title>
        <authorList>
            <person name="Teeling E."/>
            <person name="Myers G."/>
            <person name="Vernes S."/>
            <person name="Pippel M."/>
            <person name="Winkler S."/>
            <person name="Fedrigo O."/>
            <person name="Rhie A."/>
            <person name="Koren S."/>
            <person name="Phillippy A."/>
            <person name="Lewin H."/>
            <person name="Damas J."/>
            <person name="Howe K."/>
            <person name="Mountcastle J."/>
            <person name="Jarvis E.D."/>
        </authorList>
    </citation>
    <scope>NUCLEOTIDE SEQUENCE [LARGE SCALE GENOMIC DNA]</scope>
</reference>
<feature type="region of interest" description="Disordered" evidence="4">
    <location>
        <begin position="197"/>
        <end position="272"/>
    </location>
</feature>
<evidence type="ECO:0000256" key="2">
    <source>
        <dbReference type="ARBA" id="ARBA00023157"/>
    </source>
</evidence>
<evidence type="ECO:0000313" key="7">
    <source>
        <dbReference type="EMBL" id="KAF6365542.1"/>
    </source>
</evidence>
<feature type="signal peptide" evidence="6">
    <location>
        <begin position="1"/>
        <end position="19"/>
    </location>
</feature>
<dbReference type="GO" id="GO:0009986">
    <property type="term" value="C:cell surface"/>
    <property type="evidence" value="ECO:0007669"/>
    <property type="project" value="Ensembl"/>
</dbReference>
<evidence type="ECO:0000256" key="1">
    <source>
        <dbReference type="ARBA" id="ARBA00022729"/>
    </source>
</evidence>
<reference evidence="8 9" key="1">
    <citation type="journal article" date="2015" name="Annu Rev Anim Biosci">
        <title>The Genome 10K Project: a way forward.</title>
        <authorList>
            <person name="Koepfli K.P."/>
            <person name="Paten B."/>
            <person name="O'Brien S.J."/>
            <person name="Koepfli K.P."/>
            <person name="Paten B."/>
            <person name="Antunes A."/>
            <person name="Belov K."/>
            <person name="Bustamante C."/>
            <person name="Castoe T.A."/>
            <person name="Clawson H."/>
            <person name="Crawford A.J."/>
            <person name="Diekhans M."/>
            <person name="Distel D."/>
            <person name="Durbin R."/>
            <person name="Earl D."/>
            <person name="Fujita M.K."/>
            <person name="Gamble T."/>
            <person name="Georges A."/>
            <person name="Gemmell N."/>
            <person name="Gilbert M.T."/>
            <person name="Graves J.M."/>
            <person name="Green R.E."/>
            <person name="Hickey G."/>
            <person name="Jarvis E.D."/>
            <person name="Johnson W."/>
            <person name="Komissarov A."/>
            <person name="Korf I."/>
            <person name="Kuhn R."/>
            <person name="Larkin D.M."/>
            <person name="Lewin H."/>
            <person name="Lopez J.V."/>
            <person name="Ma J."/>
            <person name="Marques-Bonet T."/>
            <person name="Miller W."/>
            <person name="Murphy R."/>
            <person name="Pevzner P."/>
            <person name="Shapiro B."/>
            <person name="Steiner C."/>
            <person name="Tamazian G."/>
            <person name="Venkatesh B."/>
            <person name="Wang J."/>
            <person name="Wayne R."/>
            <person name="Wiley E."/>
            <person name="Yang H."/>
            <person name="Zhang G."/>
            <person name="Haussler D."/>
            <person name="Ryder O."/>
            <person name="O'Brien S.J."/>
        </authorList>
    </citation>
    <scope>NUCLEOTIDE SEQUENCE</scope>
</reference>
<feature type="transmembrane region" description="Helical" evidence="5">
    <location>
        <begin position="167"/>
        <end position="187"/>
    </location>
</feature>
<feature type="region of interest" description="Disordered" evidence="4">
    <location>
        <begin position="289"/>
        <end position="315"/>
    </location>
</feature>
<dbReference type="RefSeq" id="XP_032958418.1">
    <property type="nucleotide sequence ID" value="XM_033102527.1"/>
</dbReference>
<evidence type="ECO:0000313" key="8">
    <source>
        <dbReference type="Ensembl" id="ENSRFEP00010002294.1"/>
    </source>
</evidence>
<organism evidence="8 9">
    <name type="scientific">Rhinolophus ferrumequinum</name>
    <name type="common">Greater horseshoe bat</name>
    <dbReference type="NCBI Taxonomy" id="59479"/>
    <lineage>
        <taxon>Eukaryota</taxon>
        <taxon>Metazoa</taxon>
        <taxon>Chordata</taxon>
        <taxon>Craniata</taxon>
        <taxon>Vertebrata</taxon>
        <taxon>Euteleostomi</taxon>
        <taxon>Mammalia</taxon>
        <taxon>Eutheria</taxon>
        <taxon>Laurasiatheria</taxon>
        <taxon>Chiroptera</taxon>
        <taxon>Yinpterochiroptera</taxon>
        <taxon>Rhinolophoidea</taxon>
        <taxon>Rhinolophidae</taxon>
        <taxon>Rhinolophinae</taxon>
        <taxon>Rhinolophus</taxon>
    </lineage>
</organism>
<dbReference type="GO" id="GO:0005794">
    <property type="term" value="C:Golgi apparatus"/>
    <property type="evidence" value="ECO:0007669"/>
    <property type="project" value="Ensembl"/>
</dbReference>
<reference evidence="7 10" key="4">
    <citation type="journal article" date="2020" name="Nature">
        <title>Six reference-quality genomes reveal evolution of bat adaptations.</title>
        <authorList>
            <person name="Jebb D."/>
            <person name="Huang Z."/>
            <person name="Pippel M."/>
            <person name="Hughes G.M."/>
            <person name="Lavrichenko K."/>
            <person name="Devanna P."/>
            <person name="Winkler S."/>
            <person name="Jermiin L.S."/>
            <person name="Skirmuntt E.C."/>
            <person name="Katzourakis A."/>
            <person name="Burkitt-Gray L."/>
            <person name="Ray D.A."/>
            <person name="Sullivan K.A.M."/>
            <person name="Roscito J.G."/>
            <person name="Kirilenko B.M."/>
            <person name="Davalos L.M."/>
            <person name="Corthals A.P."/>
            <person name="Power M.L."/>
            <person name="Jones G."/>
            <person name="Ransome R.D."/>
            <person name="Dechmann D.K.N."/>
            <person name="Locatelli A.G."/>
            <person name="Puechmaille S.J."/>
            <person name="Fedrigo O."/>
            <person name="Jarvis E.D."/>
            <person name="Hiller M."/>
            <person name="Vernes S.C."/>
            <person name="Myers E.W."/>
            <person name="Teeling E.C."/>
        </authorList>
    </citation>
    <scope>NUCLEOTIDE SEQUENCE [LARGE SCALE GENOMIC DNA]</scope>
    <source>
        <strain evidence="7">MRhiFer1</strain>
        <tissue evidence="7">Lung</tissue>
    </source>
</reference>
<proteinExistence type="predicted"/>
<evidence type="ECO:0000256" key="4">
    <source>
        <dbReference type="SAM" id="MobiDB-lite"/>
    </source>
</evidence>
<dbReference type="InterPro" id="IPR052314">
    <property type="entry name" value="Immune_rcpt_domain"/>
</dbReference>
<keyword evidence="9" id="KW-1185">Reference proteome</keyword>
<evidence type="ECO:0000256" key="6">
    <source>
        <dbReference type="SAM" id="SignalP"/>
    </source>
</evidence>
<keyword evidence="1 6" id="KW-0732">Signal</keyword>
<dbReference type="SUPFAM" id="SSF48726">
    <property type="entry name" value="Immunoglobulin"/>
    <property type="match status" value="1"/>
</dbReference>
<gene>
    <name evidence="8" type="primary">TREML1</name>
    <name evidence="7" type="ORF">mRhiFer1_017526</name>
</gene>
<feature type="region of interest" description="Disordered" evidence="4">
    <location>
        <begin position="139"/>
        <end position="160"/>
    </location>
</feature>
<dbReference type="InterPro" id="IPR013783">
    <property type="entry name" value="Ig-like_fold"/>
</dbReference>
<dbReference type="PANTHER" id="PTHR16423">
    <property type="entry name" value="TREM-LIKE TRANSCRIPT PROTEIN"/>
    <property type="match status" value="1"/>
</dbReference>
<feature type="compositionally biased region" description="Basic and acidic residues" evidence="4">
    <location>
        <begin position="293"/>
        <end position="302"/>
    </location>
</feature>
<evidence type="ECO:0000256" key="5">
    <source>
        <dbReference type="SAM" id="Phobius"/>
    </source>
</evidence>
<feature type="chain" id="PRO_5044625293" evidence="6">
    <location>
        <begin position="20"/>
        <end position="315"/>
    </location>
</feature>
<keyword evidence="5" id="KW-1133">Transmembrane helix</keyword>
<dbReference type="GO" id="GO:0005886">
    <property type="term" value="C:plasma membrane"/>
    <property type="evidence" value="ECO:0007669"/>
    <property type="project" value="Ensembl"/>
</dbReference>
<dbReference type="AlphaFoldDB" id="A0A671DVP0"/>
<dbReference type="Ensembl" id="ENSRFET00010002532.1">
    <property type="protein sequence ID" value="ENSRFEP00010002294.1"/>
    <property type="gene ID" value="ENSRFEG00010001668.1"/>
</dbReference>
<dbReference type="Proteomes" id="UP000472240">
    <property type="component" value="Chromosome 3"/>
</dbReference>
<dbReference type="GO" id="GO:0005829">
    <property type="term" value="C:cytosol"/>
    <property type="evidence" value="ECO:0007669"/>
    <property type="project" value="Ensembl"/>
</dbReference>
<keyword evidence="7" id="KW-0675">Receptor</keyword>
<evidence type="ECO:0000256" key="3">
    <source>
        <dbReference type="ARBA" id="ARBA00023319"/>
    </source>
</evidence>
<keyword evidence="3" id="KW-0393">Immunoglobulin domain</keyword>
<keyword evidence="2" id="KW-1015">Disulfide bond</keyword>
<dbReference type="InterPro" id="IPR036179">
    <property type="entry name" value="Ig-like_dom_sf"/>
</dbReference>
<feature type="compositionally biased region" description="Polar residues" evidence="4">
    <location>
        <begin position="306"/>
        <end position="315"/>
    </location>
</feature>
<dbReference type="OMA" id="WCQVLPE"/>
<dbReference type="CDD" id="cd05716">
    <property type="entry name" value="IgV_pIgR_like"/>
    <property type="match status" value="1"/>
</dbReference>
<dbReference type="GeneID" id="117020209"/>
<dbReference type="GO" id="GO:0031091">
    <property type="term" value="C:platelet alpha granule"/>
    <property type="evidence" value="ECO:0007669"/>
    <property type="project" value="Ensembl"/>
</dbReference>
<evidence type="ECO:0000313" key="10">
    <source>
        <dbReference type="Proteomes" id="UP000585614"/>
    </source>
</evidence>